<accession>A0A0U3FIA0</accession>
<evidence type="ECO:0000313" key="3">
    <source>
        <dbReference type="Proteomes" id="UP000065151"/>
    </source>
</evidence>
<organism evidence="2">
    <name type="scientific">Pseudarthrobacter sulfonivorans</name>
    <dbReference type="NCBI Taxonomy" id="121292"/>
    <lineage>
        <taxon>Bacteria</taxon>
        <taxon>Bacillati</taxon>
        <taxon>Actinomycetota</taxon>
        <taxon>Actinomycetes</taxon>
        <taxon>Micrococcales</taxon>
        <taxon>Micrococcaceae</taxon>
        <taxon>Pseudarthrobacter</taxon>
    </lineage>
</organism>
<dbReference type="RefSeq" id="WP_058932430.1">
    <property type="nucleotide sequence ID" value="NZ_CP013747.1"/>
</dbReference>
<dbReference type="InterPro" id="IPR051044">
    <property type="entry name" value="MAG_DAG_Lipase"/>
</dbReference>
<dbReference type="InterPro" id="IPR022742">
    <property type="entry name" value="Hydrolase_4"/>
</dbReference>
<dbReference type="STRING" id="121292.AU252_21350"/>
<feature type="domain" description="Serine aminopeptidase S33" evidence="1">
    <location>
        <begin position="46"/>
        <end position="189"/>
    </location>
</feature>
<name>A0A0U3FIA0_9MICC</name>
<evidence type="ECO:0000259" key="1">
    <source>
        <dbReference type="Pfam" id="PF12146"/>
    </source>
</evidence>
<dbReference type="InterPro" id="IPR029058">
    <property type="entry name" value="AB_hydrolase_fold"/>
</dbReference>
<gene>
    <name evidence="2" type="ORF">AU252_21350</name>
</gene>
<dbReference type="Proteomes" id="UP000065151">
    <property type="component" value="Chromosome"/>
</dbReference>
<sequence>MRWQPDILGAGFEACTFEAGGEDGVQRTATLVRFRPAKEPAATGRRRTVLFLHGWSDYFFNVDLAQFWTHSGYEFYALDMHNHGRSLRPETPGGYVANLADYDAEIEAAIAIIRADTHTPEPEAKASLTLMGHSTGGLVAALWVSNHPGAASQLVLNSPWLEMHGSSLVRRAASTMVGPVARFRPEAVLRLPERGFYWRTISSSADGEWPLDDRFRPPMAFPLRAGWLSAILAGHTKVARGLDIDIPILVLLSRGSATGPFWSEEMRRTDAVLDVNIIALRALTLGRSVTVERIDGALHDVFLSPAKVRADAYARLARWLRGYGTAEPGAASTAPP</sequence>
<evidence type="ECO:0000313" key="2">
    <source>
        <dbReference type="EMBL" id="ALV43401.1"/>
    </source>
</evidence>
<reference evidence="2 3" key="1">
    <citation type="submission" date="2015-12" db="EMBL/GenBank/DDBJ databases">
        <authorList>
            <person name="Shamseldin A."/>
            <person name="Moawad H."/>
            <person name="Abd El-Rahim W.M."/>
            <person name="Sadowsky M.J."/>
        </authorList>
    </citation>
    <scope>NUCLEOTIDE SEQUENCE [LARGE SCALE GENOMIC DNA]</scope>
    <source>
        <strain evidence="2 3">Ar51</strain>
    </source>
</reference>
<dbReference type="Gene3D" id="3.40.50.1820">
    <property type="entry name" value="alpha/beta hydrolase"/>
    <property type="match status" value="1"/>
</dbReference>
<dbReference type="Pfam" id="PF12146">
    <property type="entry name" value="Hydrolase_4"/>
    <property type="match status" value="1"/>
</dbReference>
<dbReference type="AlphaFoldDB" id="A0A0U3FIA0"/>
<dbReference type="KEGG" id="psul:AU252_21350"/>
<dbReference type="PANTHER" id="PTHR11614">
    <property type="entry name" value="PHOSPHOLIPASE-RELATED"/>
    <property type="match status" value="1"/>
</dbReference>
<protein>
    <submittedName>
        <fullName evidence="2">Lysophospholipase</fullName>
    </submittedName>
</protein>
<proteinExistence type="predicted"/>
<dbReference type="SUPFAM" id="SSF53474">
    <property type="entry name" value="alpha/beta-Hydrolases"/>
    <property type="match status" value="1"/>
</dbReference>
<dbReference type="EMBL" id="CP013747">
    <property type="protein sequence ID" value="ALV43401.1"/>
    <property type="molecule type" value="Genomic_DNA"/>
</dbReference>